<evidence type="ECO:0000313" key="2">
    <source>
        <dbReference type="Proteomes" id="UP001595872"/>
    </source>
</evidence>
<reference evidence="2" key="1">
    <citation type="journal article" date="2019" name="Int. J. Syst. Evol. Microbiol.">
        <title>The Global Catalogue of Microorganisms (GCM) 10K type strain sequencing project: providing services to taxonomists for standard genome sequencing and annotation.</title>
        <authorList>
            <consortium name="The Broad Institute Genomics Platform"/>
            <consortium name="The Broad Institute Genome Sequencing Center for Infectious Disease"/>
            <person name="Wu L."/>
            <person name="Ma J."/>
        </authorList>
    </citation>
    <scope>NUCLEOTIDE SEQUENCE [LARGE SCALE GENOMIC DNA]</scope>
    <source>
        <strain evidence="2">KLKA75</strain>
    </source>
</reference>
<gene>
    <name evidence="1" type="ORF">ACFPCY_34715</name>
</gene>
<comment type="caution">
    <text evidence="1">The sequence shown here is derived from an EMBL/GenBank/DDBJ whole genome shotgun (WGS) entry which is preliminary data.</text>
</comment>
<protein>
    <recommendedName>
        <fullName evidence="3">Transposase</fullName>
    </recommendedName>
</protein>
<evidence type="ECO:0000313" key="1">
    <source>
        <dbReference type="EMBL" id="MFC4912497.1"/>
    </source>
</evidence>
<organism evidence="1 2">
    <name type="scientific">Actinomadura gamaensis</name>
    <dbReference type="NCBI Taxonomy" id="1763541"/>
    <lineage>
        <taxon>Bacteria</taxon>
        <taxon>Bacillati</taxon>
        <taxon>Actinomycetota</taxon>
        <taxon>Actinomycetes</taxon>
        <taxon>Streptosporangiales</taxon>
        <taxon>Thermomonosporaceae</taxon>
        <taxon>Actinomadura</taxon>
    </lineage>
</organism>
<proteinExistence type="predicted"/>
<accession>A0ABV9U7I6</accession>
<sequence>MSRLVDRVLDRIVPKASASACSGTYFCNANGHSGYWYRFCCLDSGCQWTFIRSSC</sequence>
<dbReference type="RefSeq" id="WP_378262464.1">
    <property type="nucleotide sequence ID" value="NZ_JBHSIT010000012.1"/>
</dbReference>
<name>A0ABV9U7I6_9ACTN</name>
<keyword evidence="2" id="KW-1185">Reference proteome</keyword>
<evidence type="ECO:0008006" key="3">
    <source>
        <dbReference type="Google" id="ProtNLM"/>
    </source>
</evidence>
<dbReference type="Proteomes" id="UP001595872">
    <property type="component" value="Unassembled WGS sequence"/>
</dbReference>
<dbReference type="EMBL" id="JBHSIT010000012">
    <property type="protein sequence ID" value="MFC4912497.1"/>
    <property type="molecule type" value="Genomic_DNA"/>
</dbReference>